<sequence>MVRPTRIPRPHRCYIEKQFWVGKAYFGWAPGLVMGPCIVEIDRIVIREILYQPEVNQWRNEEVILKGNFGWVSYVGGALGWLMWIWVVEIDRVVLRDVQY</sequence>
<keyword evidence="1" id="KW-1133">Transmembrane helix</keyword>
<evidence type="ECO:0000313" key="2">
    <source>
        <dbReference type="EMBL" id="KAH3872049.1"/>
    </source>
</evidence>
<dbReference type="AlphaFoldDB" id="A0A9D4MA86"/>
<dbReference type="EMBL" id="JAIWYP010000002">
    <property type="protein sequence ID" value="KAH3872049.1"/>
    <property type="molecule type" value="Genomic_DNA"/>
</dbReference>
<feature type="transmembrane region" description="Helical" evidence="1">
    <location>
        <begin position="69"/>
        <end position="87"/>
    </location>
</feature>
<proteinExistence type="predicted"/>
<reference evidence="2" key="1">
    <citation type="journal article" date="2019" name="bioRxiv">
        <title>The Genome of the Zebra Mussel, Dreissena polymorpha: A Resource for Invasive Species Research.</title>
        <authorList>
            <person name="McCartney M.A."/>
            <person name="Auch B."/>
            <person name="Kono T."/>
            <person name="Mallez S."/>
            <person name="Zhang Y."/>
            <person name="Obille A."/>
            <person name="Becker A."/>
            <person name="Abrahante J.E."/>
            <person name="Garbe J."/>
            <person name="Badalamenti J.P."/>
            <person name="Herman A."/>
            <person name="Mangelson H."/>
            <person name="Liachko I."/>
            <person name="Sullivan S."/>
            <person name="Sone E.D."/>
            <person name="Koren S."/>
            <person name="Silverstein K.A.T."/>
            <person name="Beckman K.B."/>
            <person name="Gohl D.M."/>
        </authorList>
    </citation>
    <scope>NUCLEOTIDE SEQUENCE</scope>
    <source>
        <strain evidence="2">Duluth1</strain>
        <tissue evidence="2">Whole animal</tissue>
    </source>
</reference>
<keyword evidence="1" id="KW-0812">Transmembrane</keyword>
<name>A0A9D4MA86_DREPO</name>
<gene>
    <name evidence="2" type="ORF">DPMN_035262</name>
</gene>
<protein>
    <submittedName>
        <fullName evidence="2">Uncharacterized protein</fullName>
    </submittedName>
</protein>
<comment type="caution">
    <text evidence="2">The sequence shown here is derived from an EMBL/GenBank/DDBJ whole genome shotgun (WGS) entry which is preliminary data.</text>
</comment>
<reference evidence="2" key="2">
    <citation type="submission" date="2020-11" db="EMBL/GenBank/DDBJ databases">
        <authorList>
            <person name="McCartney M.A."/>
            <person name="Auch B."/>
            <person name="Kono T."/>
            <person name="Mallez S."/>
            <person name="Becker A."/>
            <person name="Gohl D.M."/>
            <person name="Silverstein K.A.T."/>
            <person name="Koren S."/>
            <person name="Bechman K.B."/>
            <person name="Herman A."/>
            <person name="Abrahante J.E."/>
            <person name="Garbe J."/>
        </authorList>
    </citation>
    <scope>NUCLEOTIDE SEQUENCE</scope>
    <source>
        <strain evidence="2">Duluth1</strain>
        <tissue evidence="2">Whole animal</tissue>
    </source>
</reference>
<evidence type="ECO:0000256" key="1">
    <source>
        <dbReference type="SAM" id="Phobius"/>
    </source>
</evidence>
<evidence type="ECO:0000313" key="3">
    <source>
        <dbReference type="Proteomes" id="UP000828390"/>
    </source>
</evidence>
<accession>A0A9D4MA86</accession>
<organism evidence="2 3">
    <name type="scientific">Dreissena polymorpha</name>
    <name type="common">Zebra mussel</name>
    <name type="synonym">Mytilus polymorpha</name>
    <dbReference type="NCBI Taxonomy" id="45954"/>
    <lineage>
        <taxon>Eukaryota</taxon>
        <taxon>Metazoa</taxon>
        <taxon>Spiralia</taxon>
        <taxon>Lophotrochozoa</taxon>
        <taxon>Mollusca</taxon>
        <taxon>Bivalvia</taxon>
        <taxon>Autobranchia</taxon>
        <taxon>Heteroconchia</taxon>
        <taxon>Euheterodonta</taxon>
        <taxon>Imparidentia</taxon>
        <taxon>Neoheterodontei</taxon>
        <taxon>Myida</taxon>
        <taxon>Dreissenoidea</taxon>
        <taxon>Dreissenidae</taxon>
        <taxon>Dreissena</taxon>
    </lineage>
</organism>
<dbReference type="Proteomes" id="UP000828390">
    <property type="component" value="Unassembled WGS sequence"/>
</dbReference>
<keyword evidence="3" id="KW-1185">Reference proteome</keyword>
<keyword evidence="1" id="KW-0472">Membrane</keyword>